<dbReference type="RefSeq" id="WP_212533275.1">
    <property type="nucleotide sequence ID" value="NZ_JAGSOG010000335.1"/>
</dbReference>
<keyword evidence="3" id="KW-1185">Reference proteome</keyword>
<feature type="transmembrane region" description="Helical" evidence="1">
    <location>
        <begin position="38"/>
        <end position="60"/>
    </location>
</feature>
<comment type="caution">
    <text evidence="2">The sequence shown here is derived from an EMBL/GenBank/DDBJ whole genome shotgun (WGS) entry which is preliminary data.</text>
</comment>
<feature type="transmembrane region" description="Helical" evidence="1">
    <location>
        <begin position="118"/>
        <end position="135"/>
    </location>
</feature>
<feature type="transmembrane region" description="Helical" evidence="1">
    <location>
        <begin position="147"/>
        <end position="165"/>
    </location>
</feature>
<protein>
    <submittedName>
        <fullName evidence="2">Uncharacterized protein</fullName>
    </submittedName>
</protein>
<evidence type="ECO:0000256" key="1">
    <source>
        <dbReference type="SAM" id="Phobius"/>
    </source>
</evidence>
<keyword evidence="1" id="KW-1133">Transmembrane helix</keyword>
<gene>
    <name evidence="2" type="ORF">KDL01_36495</name>
</gene>
<accession>A0A941EVZ5</accession>
<dbReference type="EMBL" id="JAGSOG010000335">
    <property type="protein sequence ID" value="MBR7838825.1"/>
    <property type="molecule type" value="Genomic_DNA"/>
</dbReference>
<evidence type="ECO:0000313" key="3">
    <source>
        <dbReference type="Proteomes" id="UP000675781"/>
    </source>
</evidence>
<feature type="transmembrane region" description="Helical" evidence="1">
    <location>
        <begin position="80"/>
        <end position="106"/>
    </location>
</feature>
<keyword evidence="1" id="KW-0472">Membrane</keyword>
<evidence type="ECO:0000313" key="2">
    <source>
        <dbReference type="EMBL" id="MBR7838825.1"/>
    </source>
</evidence>
<keyword evidence="1" id="KW-0812">Transmembrane</keyword>
<proteinExistence type="predicted"/>
<organism evidence="2 3">
    <name type="scientific">Actinospica durhamensis</name>
    <dbReference type="NCBI Taxonomy" id="1508375"/>
    <lineage>
        <taxon>Bacteria</taxon>
        <taxon>Bacillati</taxon>
        <taxon>Actinomycetota</taxon>
        <taxon>Actinomycetes</taxon>
        <taxon>Catenulisporales</taxon>
        <taxon>Actinospicaceae</taxon>
        <taxon>Actinospica</taxon>
    </lineage>
</organism>
<dbReference type="Proteomes" id="UP000675781">
    <property type="component" value="Unassembled WGS sequence"/>
</dbReference>
<reference evidence="2" key="1">
    <citation type="submission" date="2021-04" db="EMBL/GenBank/DDBJ databases">
        <title>Genome based classification of Actinospica acidithermotolerans sp. nov., an actinobacterium isolated from an Indonesian hot spring.</title>
        <authorList>
            <person name="Kusuma A.B."/>
            <person name="Putra K.E."/>
            <person name="Nafisah S."/>
            <person name="Loh J."/>
            <person name="Nouioui I."/>
            <person name="Goodfellow M."/>
        </authorList>
    </citation>
    <scope>NUCLEOTIDE SEQUENCE</scope>
    <source>
        <strain evidence="2">CSCA 57</strain>
    </source>
</reference>
<sequence>MSESPTTEAAPEAAPAAPAAAPADEAALAVDRMRRSSLGALVLLMAQAILGMWAGLYATIPDADTGQGLFASFRNALAHGPVSVATHAGFGMLVFLDACVIVVFALTVQNTLVRAASVLGWLCIAGAAMSGASFVNNSNANGASMTMAVLTFVAVSCYAVNLYVLGGRRA</sequence>
<dbReference type="AlphaFoldDB" id="A0A941EVZ5"/>
<name>A0A941EVZ5_9ACTN</name>